<dbReference type="RefSeq" id="WP_191875752.1">
    <property type="nucleotide sequence ID" value="NZ_BMTD01000011.1"/>
</dbReference>
<dbReference type="PROSITE" id="PS00687">
    <property type="entry name" value="ALDEHYDE_DEHYDR_GLU"/>
    <property type="match status" value="1"/>
</dbReference>
<dbReference type="InterPro" id="IPR015590">
    <property type="entry name" value="Aldehyde_DH_dom"/>
</dbReference>
<reference evidence="7" key="2">
    <citation type="submission" date="2020-09" db="EMBL/GenBank/DDBJ databases">
        <authorList>
            <person name="Sun Q."/>
            <person name="Ohkuma M."/>
        </authorList>
    </citation>
    <scope>NUCLEOTIDE SEQUENCE</scope>
    <source>
        <strain evidence="7">JCM 4369</strain>
    </source>
</reference>
<dbReference type="InterPro" id="IPR029510">
    <property type="entry name" value="Ald_DH_CS_GLU"/>
</dbReference>
<evidence type="ECO:0000313" key="8">
    <source>
        <dbReference type="Proteomes" id="UP000618795"/>
    </source>
</evidence>
<organism evidence="7 8">
    <name type="scientific">Streptomyces filipinensis</name>
    <dbReference type="NCBI Taxonomy" id="66887"/>
    <lineage>
        <taxon>Bacteria</taxon>
        <taxon>Bacillati</taxon>
        <taxon>Actinomycetota</taxon>
        <taxon>Actinomycetes</taxon>
        <taxon>Kitasatosporales</taxon>
        <taxon>Streptomycetaceae</taxon>
        <taxon>Streptomyces</taxon>
    </lineage>
</organism>
<name>A0A918IE80_9ACTN</name>
<dbReference type="InterPro" id="IPR016160">
    <property type="entry name" value="Ald_DH_CS_CYS"/>
</dbReference>
<evidence type="ECO:0000256" key="3">
    <source>
        <dbReference type="ARBA" id="ARBA00023027"/>
    </source>
</evidence>
<evidence type="ECO:0000313" key="7">
    <source>
        <dbReference type="EMBL" id="GGV06483.1"/>
    </source>
</evidence>
<evidence type="ECO:0000256" key="1">
    <source>
        <dbReference type="ARBA" id="ARBA00009986"/>
    </source>
</evidence>
<dbReference type="EMBL" id="BMTD01000011">
    <property type="protein sequence ID" value="GGV06483.1"/>
    <property type="molecule type" value="Genomic_DNA"/>
</dbReference>
<evidence type="ECO:0000256" key="4">
    <source>
        <dbReference type="PROSITE-ProRule" id="PRU10007"/>
    </source>
</evidence>
<dbReference type="FunFam" id="3.40.309.10:FF:000009">
    <property type="entry name" value="Aldehyde dehydrogenase A"/>
    <property type="match status" value="1"/>
</dbReference>
<dbReference type="PROSITE" id="PS00070">
    <property type="entry name" value="ALDEHYDE_DEHYDR_CYS"/>
    <property type="match status" value="1"/>
</dbReference>
<dbReference type="InterPro" id="IPR016161">
    <property type="entry name" value="Ald_DH/histidinol_DH"/>
</dbReference>
<dbReference type="SUPFAM" id="SSF53720">
    <property type="entry name" value="ALDH-like"/>
    <property type="match status" value="1"/>
</dbReference>
<dbReference type="InterPro" id="IPR016163">
    <property type="entry name" value="Ald_DH_C"/>
</dbReference>
<keyword evidence="3" id="KW-0520">NAD</keyword>
<comment type="similarity">
    <text evidence="1 5">Belongs to the aldehyde dehydrogenase family.</text>
</comment>
<sequence>MSSYFTDLAQQYIDGEWRPGTGSWDVIDFNPYDDEKLASITVATVDEVDQAYRAAARAQKQWAATNPYARRAVLDRALRLIEDREQEIADLIVAELGGTRVKAGFELHLAKEFLRESIHLALRPEGRILPSPVDGKENRVYRVPVGVIGVISPFNFPFLLSLKSVAPALALGNGVVLKPHQNTPIAGGTLIAKIFEEAGLPGGLLNVVVTDIAEIGDAFIEHPVPKVISFTGSDKVGRHVATVCAANFKRSVLELGGNSALVVLDDADLDYAVDAAVFSRFVHQGQVCMAANRVLVDRSIAEEFTGKFVAKVKSLKVGDPRDPQTVIGPVINSQQANAISGTVEQAVAEGATALVRGGTSGNLVEPSVLTDLPADSVLLQQEVFGPVVFLIPFDGEEEALRIVNDTPYGLSGAVHTGDIERGVAFAKQIDTGMFHVNDGTVHDEPIVPFGGEKHSGIGRLNGETTLESFTTVKWISVQHGRSAFPF</sequence>
<accession>A0A918IE80</accession>
<dbReference type="Gene3D" id="3.40.309.10">
    <property type="entry name" value="Aldehyde Dehydrogenase, Chain A, domain 2"/>
    <property type="match status" value="1"/>
</dbReference>
<gene>
    <name evidence="7" type="ORF">GCM10010260_50110</name>
</gene>
<comment type="caution">
    <text evidence="7">The sequence shown here is derived from an EMBL/GenBank/DDBJ whole genome shotgun (WGS) entry which is preliminary data.</text>
</comment>
<dbReference type="PANTHER" id="PTHR42986">
    <property type="entry name" value="BENZALDEHYDE DEHYDROGENASE YFMT"/>
    <property type="match status" value="1"/>
</dbReference>
<evidence type="ECO:0000259" key="6">
    <source>
        <dbReference type="Pfam" id="PF00171"/>
    </source>
</evidence>
<dbReference type="Gene3D" id="3.40.605.10">
    <property type="entry name" value="Aldehyde Dehydrogenase, Chain A, domain 1"/>
    <property type="match status" value="1"/>
</dbReference>
<dbReference type="GO" id="GO:0016620">
    <property type="term" value="F:oxidoreductase activity, acting on the aldehyde or oxo group of donors, NAD or NADP as acceptor"/>
    <property type="evidence" value="ECO:0007669"/>
    <property type="project" value="InterPro"/>
</dbReference>
<evidence type="ECO:0000256" key="5">
    <source>
        <dbReference type="RuleBase" id="RU003345"/>
    </source>
</evidence>
<keyword evidence="8" id="KW-1185">Reference proteome</keyword>
<protein>
    <submittedName>
        <fullName evidence="7">Aldehyde dehydrogenase</fullName>
    </submittedName>
</protein>
<proteinExistence type="inferred from homology"/>
<dbReference type="AlphaFoldDB" id="A0A918IE80"/>
<feature type="domain" description="Aldehyde dehydrogenase" evidence="6">
    <location>
        <begin position="26"/>
        <end position="475"/>
    </location>
</feature>
<reference evidence="7" key="1">
    <citation type="journal article" date="2014" name="Int. J. Syst. Evol. Microbiol.">
        <title>Complete genome sequence of Corynebacterium casei LMG S-19264T (=DSM 44701T), isolated from a smear-ripened cheese.</title>
        <authorList>
            <consortium name="US DOE Joint Genome Institute (JGI-PGF)"/>
            <person name="Walter F."/>
            <person name="Albersmeier A."/>
            <person name="Kalinowski J."/>
            <person name="Ruckert C."/>
        </authorList>
    </citation>
    <scope>NUCLEOTIDE SEQUENCE</scope>
    <source>
        <strain evidence="7">JCM 4369</strain>
    </source>
</reference>
<dbReference type="Proteomes" id="UP000618795">
    <property type="component" value="Unassembled WGS sequence"/>
</dbReference>
<dbReference type="Pfam" id="PF00171">
    <property type="entry name" value="Aldedh"/>
    <property type="match status" value="1"/>
</dbReference>
<feature type="active site" evidence="4">
    <location>
        <position position="254"/>
    </location>
</feature>
<dbReference type="PANTHER" id="PTHR42986:SF1">
    <property type="entry name" value="BENZALDEHYDE DEHYDROGENASE YFMT"/>
    <property type="match status" value="1"/>
</dbReference>
<dbReference type="InterPro" id="IPR016162">
    <property type="entry name" value="Ald_DH_N"/>
</dbReference>
<evidence type="ECO:0000256" key="2">
    <source>
        <dbReference type="ARBA" id="ARBA00023002"/>
    </source>
</evidence>
<keyword evidence="2 5" id="KW-0560">Oxidoreductase</keyword>